<accession>A0A0C9WKL1</accession>
<keyword evidence="1" id="KW-0472">Membrane</keyword>
<proteinExistence type="predicted"/>
<reference evidence="2 3" key="1">
    <citation type="submission" date="2014-04" db="EMBL/GenBank/DDBJ databases">
        <authorList>
            <consortium name="DOE Joint Genome Institute"/>
            <person name="Kuo A."/>
            <person name="Kohler A."/>
            <person name="Nagy L.G."/>
            <person name="Floudas D."/>
            <person name="Copeland A."/>
            <person name="Barry K.W."/>
            <person name="Cichocki N."/>
            <person name="Veneault-Fourrey C."/>
            <person name="LaButti K."/>
            <person name="Lindquist E.A."/>
            <person name="Lipzen A."/>
            <person name="Lundell T."/>
            <person name="Morin E."/>
            <person name="Murat C."/>
            <person name="Sun H."/>
            <person name="Tunlid A."/>
            <person name="Henrissat B."/>
            <person name="Grigoriev I.V."/>
            <person name="Hibbett D.S."/>
            <person name="Martin F."/>
            <person name="Nordberg H.P."/>
            <person name="Cantor M.N."/>
            <person name="Hua S.X."/>
        </authorList>
    </citation>
    <scope>NUCLEOTIDE SEQUENCE [LARGE SCALE GENOMIC DNA]</scope>
    <source>
        <strain evidence="2 3">LaAM-08-1</strain>
    </source>
</reference>
<dbReference type="AlphaFoldDB" id="A0A0C9WKL1"/>
<evidence type="ECO:0000313" key="3">
    <source>
        <dbReference type="Proteomes" id="UP000054477"/>
    </source>
</evidence>
<dbReference type="EMBL" id="KN839638">
    <property type="protein sequence ID" value="KIJ89530.1"/>
    <property type="molecule type" value="Genomic_DNA"/>
</dbReference>
<dbReference type="Proteomes" id="UP000054477">
    <property type="component" value="Unassembled WGS sequence"/>
</dbReference>
<keyword evidence="3" id="KW-1185">Reference proteome</keyword>
<organism evidence="2 3">
    <name type="scientific">Laccaria amethystina LaAM-08-1</name>
    <dbReference type="NCBI Taxonomy" id="1095629"/>
    <lineage>
        <taxon>Eukaryota</taxon>
        <taxon>Fungi</taxon>
        <taxon>Dikarya</taxon>
        <taxon>Basidiomycota</taxon>
        <taxon>Agaricomycotina</taxon>
        <taxon>Agaricomycetes</taxon>
        <taxon>Agaricomycetidae</taxon>
        <taxon>Agaricales</taxon>
        <taxon>Agaricineae</taxon>
        <taxon>Hydnangiaceae</taxon>
        <taxon>Laccaria</taxon>
    </lineage>
</organism>
<evidence type="ECO:0000256" key="1">
    <source>
        <dbReference type="SAM" id="Phobius"/>
    </source>
</evidence>
<evidence type="ECO:0000313" key="2">
    <source>
        <dbReference type="EMBL" id="KIJ89530.1"/>
    </source>
</evidence>
<keyword evidence="1" id="KW-1133">Transmembrane helix</keyword>
<keyword evidence="1" id="KW-0812">Transmembrane</keyword>
<reference evidence="3" key="2">
    <citation type="submission" date="2015-01" db="EMBL/GenBank/DDBJ databases">
        <title>Evolutionary Origins and Diversification of the Mycorrhizal Mutualists.</title>
        <authorList>
            <consortium name="DOE Joint Genome Institute"/>
            <consortium name="Mycorrhizal Genomics Consortium"/>
            <person name="Kohler A."/>
            <person name="Kuo A."/>
            <person name="Nagy L.G."/>
            <person name="Floudas D."/>
            <person name="Copeland A."/>
            <person name="Barry K.W."/>
            <person name="Cichocki N."/>
            <person name="Veneault-Fourrey C."/>
            <person name="LaButti K."/>
            <person name="Lindquist E.A."/>
            <person name="Lipzen A."/>
            <person name="Lundell T."/>
            <person name="Morin E."/>
            <person name="Murat C."/>
            <person name="Riley R."/>
            <person name="Ohm R."/>
            <person name="Sun H."/>
            <person name="Tunlid A."/>
            <person name="Henrissat B."/>
            <person name="Grigoriev I.V."/>
            <person name="Hibbett D.S."/>
            <person name="Martin F."/>
        </authorList>
    </citation>
    <scope>NUCLEOTIDE SEQUENCE [LARGE SCALE GENOMIC DNA]</scope>
    <source>
        <strain evidence="3">LaAM-08-1</strain>
    </source>
</reference>
<sequence length="114" mass="13404">MLQGTHDSSHEWQLGFHMNTARLETRNFQTSCCTCVPADNGWLKTCRLCFSLRERHMNQLSACPSALRKRHYFYFPVVIMFCFCCAGWLFGGQSFYRRLIAEFFYSSLGRSKTY</sequence>
<gene>
    <name evidence="2" type="ORF">K443DRAFT_171424</name>
</gene>
<feature type="transmembrane region" description="Helical" evidence="1">
    <location>
        <begin position="72"/>
        <end position="90"/>
    </location>
</feature>
<dbReference type="HOGENOM" id="CLU_2121452_0_0_1"/>
<name>A0A0C9WKL1_9AGAR</name>
<protein>
    <submittedName>
        <fullName evidence="2">Uncharacterized protein</fullName>
    </submittedName>
</protein>